<proteinExistence type="predicted"/>
<evidence type="ECO:0000313" key="1">
    <source>
        <dbReference type="EMBL" id="QZD96378.1"/>
    </source>
</evidence>
<protein>
    <submittedName>
        <fullName evidence="1">Uncharacterized protein</fullName>
    </submittedName>
</protein>
<keyword evidence="2" id="KW-1185">Reference proteome</keyword>
<sequence length="55" mass="5888">MIKKLLLGAAIVVGLIYGSHGDYSTIKRLIDSSANENARGWTHGDNHGWGDSSGF</sequence>
<dbReference type="RefSeq" id="WP_221432098.1">
    <property type="nucleotide sequence ID" value="NZ_CP081294.1"/>
</dbReference>
<evidence type="ECO:0000313" key="2">
    <source>
        <dbReference type="Proteomes" id="UP000824321"/>
    </source>
</evidence>
<dbReference type="EMBL" id="CP081294">
    <property type="protein sequence ID" value="QZD96378.1"/>
    <property type="molecule type" value="Genomic_DNA"/>
</dbReference>
<name>A0ABX9AB03_9SPHN</name>
<accession>A0ABX9AB03</accession>
<dbReference type="Proteomes" id="UP000824321">
    <property type="component" value="Chromosome"/>
</dbReference>
<gene>
    <name evidence="1" type="ORF">K3136_06785</name>
</gene>
<reference evidence="1 2" key="1">
    <citation type="submission" date="2021-08" db="EMBL/GenBank/DDBJ databases">
        <title>Comparative Genomics Analysis of the Genus Qipengyuania Reveals Extensive Genetic Diversity and Metabolic Versatility, Including the Description of Fifteen Novel Species.</title>
        <authorList>
            <person name="Liu Y."/>
        </authorList>
    </citation>
    <scope>NUCLEOTIDE SEQUENCE [LARGE SCALE GENOMIC DNA]</scope>
    <source>
        <strain evidence="1 2">1NDH1</strain>
    </source>
</reference>
<organism evidence="1 2">
    <name type="scientific">Qipengyuania gelatinilytica</name>
    <dbReference type="NCBI Taxonomy" id="2867231"/>
    <lineage>
        <taxon>Bacteria</taxon>
        <taxon>Pseudomonadati</taxon>
        <taxon>Pseudomonadota</taxon>
        <taxon>Alphaproteobacteria</taxon>
        <taxon>Sphingomonadales</taxon>
        <taxon>Erythrobacteraceae</taxon>
        <taxon>Qipengyuania</taxon>
    </lineage>
</organism>